<dbReference type="EMBL" id="AP017378">
    <property type="protein sequence ID" value="BBD09444.1"/>
    <property type="molecule type" value="Genomic_DNA"/>
</dbReference>
<evidence type="ECO:0000256" key="1">
    <source>
        <dbReference type="SAM" id="Phobius"/>
    </source>
</evidence>
<sequence>MDSSQEPDYLEIKDYNNLACAIFGGYVFALLLLVLVILWSVGMSAHGVWTLLIASVFIAFCVWFCLRDLVQKKPRILRFSKTSDIVCGESSYEICSIQELSHFIDGHGSCIPSPGGCLGQWKGEVDFDIAFFERQIQKRCRFGKWIKKGVNATMKLLVQADSFNYCGIILNGKCVVNLLILNGNDYEELKHLMLDKGVPTYRVDDSRQVVRCN</sequence>
<feature type="transmembrane region" description="Helical" evidence="1">
    <location>
        <begin position="47"/>
        <end position="66"/>
    </location>
</feature>
<dbReference type="Proteomes" id="UP000269883">
    <property type="component" value="Chromosome"/>
</dbReference>
<feature type="transmembrane region" description="Helical" evidence="1">
    <location>
        <begin position="20"/>
        <end position="41"/>
    </location>
</feature>
<dbReference type="RefSeq" id="WP_126380402.1">
    <property type="nucleotide sequence ID" value="NZ_AP017378.1"/>
</dbReference>
<name>A0A2Z6B1S6_9BACT</name>
<keyword evidence="1" id="KW-0812">Transmembrane</keyword>
<accession>A0A2Z6B1S6</accession>
<dbReference type="AlphaFoldDB" id="A0A2Z6B1S6"/>
<organism evidence="2 3">
    <name type="scientific">Desulfovibrio ferrophilus</name>
    <dbReference type="NCBI Taxonomy" id="241368"/>
    <lineage>
        <taxon>Bacteria</taxon>
        <taxon>Pseudomonadati</taxon>
        <taxon>Thermodesulfobacteriota</taxon>
        <taxon>Desulfovibrionia</taxon>
        <taxon>Desulfovibrionales</taxon>
        <taxon>Desulfovibrionaceae</taxon>
        <taxon>Desulfovibrio</taxon>
    </lineage>
</organism>
<gene>
    <name evidence="2" type="ORF">DFE_2718</name>
</gene>
<protein>
    <submittedName>
        <fullName evidence="2">Uncharacterized protein</fullName>
    </submittedName>
</protein>
<dbReference type="KEGG" id="dfl:DFE_2718"/>
<keyword evidence="1" id="KW-0472">Membrane</keyword>
<reference evidence="2 3" key="1">
    <citation type="journal article" date="2018" name="Sci. Adv.">
        <title>Multi-heme cytochromes provide a pathway for survival in energy-limited environments.</title>
        <authorList>
            <person name="Deng X."/>
            <person name="Dohmae N."/>
            <person name="Nealson K.H."/>
            <person name="Hashimoto K."/>
            <person name="Okamoto A."/>
        </authorList>
    </citation>
    <scope>NUCLEOTIDE SEQUENCE [LARGE SCALE GENOMIC DNA]</scope>
    <source>
        <strain evidence="2 3">IS5</strain>
    </source>
</reference>
<proteinExistence type="predicted"/>
<evidence type="ECO:0000313" key="3">
    <source>
        <dbReference type="Proteomes" id="UP000269883"/>
    </source>
</evidence>
<evidence type="ECO:0000313" key="2">
    <source>
        <dbReference type="EMBL" id="BBD09444.1"/>
    </source>
</evidence>
<keyword evidence="3" id="KW-1185">Reference proteome</keyword>
<keyword evidence="1" id="KW-1133">Transmembrane helix</keyword>